<dbReference type="SUPFAM" id="SSF50615">
    <property type="entry name" value="N-terminal domain of alpha and beta subunits of F1 ATP synthase"/>
    <property type="match status" value="1"/>
</dbReference>
<dbReference type="PANTHER" id="PTHR48082">
    <property type="entry name" value="ATP SYNTHASE SUBUNIT ALPHA, MITOCHONDRIAL"/>
    <property type="match status" value="1"/>
</dbReference>
<dbReference type="CDD" id="cd01132">
    <property type="entry name" value="F1-ATPase_alpha_CD"/>
    <property type="match status" value="1"/>
</dbReference>
<feature type="domain" description="ATP synthase alpha subunit C-terminal" evidence="18">
    <location>
        <begin position="380"/>
        <end position="472"/>
    </location>
</feature>
<comment type="subunit">
    <text evidence="14">F-type ATPases have 2 components, CF(1) - the catalytic core - and CF(0) - the membrane proton channel. CF(1) has five subunits: alpha(3), beta(3), gamma(1), delta(1), epsilon(1). CF(0) has four main subunits: a(1), b(1), b'(1) and c(9-12).</text>
</comment>
<evidence type="ECO:0000256" key="13">
    <source>
        <dbReference type="ARBA" id="ARBA00023310"/>
    </source>
</evidence>
<keyword evidence="10 15" id="KW-0406">Ion transport</keyword>
<name>A0ABU9RAH4_9BURK</name>
<evidence type="ECO:0000256" key="16">
    <source>
        <dbReference type="SAM" id="MobiDB-lite"/>
    </source>
</evidence>
<keyword evidence="8 15" id="KW-0067">ATP-binding</keyword>
<dbReference type="Pfam" id="PF00306">
    <property type="entry name" value="ATP-synt_ab_C"/>
    <property type="match status" value="1"/>
</dbReference>
<feature type="site" description="Required for activity" evidence="15">
    <location>
        <position position="371"/>
    </location>
</feature>
<evidence type="ECO:0000256" key="6">
    <source>
        <dbReference type="ARBA" id="ARBA00022741"/>
    </source>
</evidence>
<dbReference type="Gene3D" id="3.40.50.300">
    <property type="entry name" value="P-loop containing nucleotide triphosphate hydrolases"/>
    <property type="match status" value="1"/>
</dbReference>
<dbReference type="NCBIfam" id="NF009884">
    <property type="entry name" value="PRK13343.1"/>
    <property type="match status" value="1"/>
</dbReference>
<keyword evidence="11 15" id="KW-0472">Membrane</keyword>
<evidence type="ECO:0000256" key="12">
    <source>
        <dbReference type="ARBA" id="ARBA00023196"/>
    </source>
</evidence>
<dbReference type="Gene3D" id="1.20.150.20">
    <property type="entry name" value="ATP synthase alpha/beta chain, C-terminal domain"/>
    <property type="match status" value="1"/>
</dbReference>
<dbReference type="InterPro" id="IPR020003">
    <property type="entry name" value="ATPase_a/bsu_AS"/>
</dbReference>
<dbReference type="InterPro" id="IPR000194">
    <property type="entry name" value="ATPase_F1/V1/A1_a/bsu_nucl-bd"/>
</dbReference>
<dbReference type="Gene3D" id="2.40.30.20">
    <property type="match status" value="1"/>
</dbReference>
<dbReference type="Pfam" id="PF00006">
    <property type="entry name" value="ATP-synt_ab"/>
    <property type="match status" value="1"/>
</dbReference>
<evidence type="ECO:0000256" key="4">
    <source>
        <dbReference type="ARBA" id="ARBA00022448"/>
    </source>
</evidence>
<dbReference type="PROSITE" id="PS00152">
    <property type="entry name" value="ATPASE_ALPHA_BETA"/>
    <property type="match status" value="1"/>
</dbReference>
<comment type="function">
    <text evidence="1 15">Produces ATP from ADP in the presence of a proton gradient across the membrane. The alpha chain is a regulatory subunit.</text>
</comment>
<evidence type="ECO:0000259" key="17">
    <source>
        <dbReference type="Pfam" id="PF00006"/>
    </source>
</evidence>
<comment type="subcellular location">
    <subcellularLocation>
        <location evidence="15">Cell membrane</location>
        <topology evidence="15">Peripheral membrane protein</topology>
    </subcellularLocation>
    <subcellularLocation>
        <location evidence="2">Membrane</location>
    </subcellularLocation>
</comment>
<dbReference type="EMBL" id="JAZHGA010000025">
    <property type="protein sequence ID" value="MEM5343622.1"/>
    <property type="molecule type" value="Genomic_DNA"/>
</dbReference>
<dbReference type="SUPFAM" id="SSF52540">
    <property type="entry name" value="P-loop containing nucleoside triphosphate hydrolases"/>
    <property type="match status" value="1"/>
</dbReference>
<keyword evidence="7 15" id="KW-0375">Hydrogen ion transport</keyword>
<keyword evidence="6 15" id="KW-0547">Nucleotide-binding</keyword>
<dbReference type="HAMAP" id="MF_01346">
    <property type="entry name" value="ATP_synth_alpha_bact"/>
    <property type="match status" value="1"/>
</dbReference>
<feature type="domain" description="ATPase F1/V1/A1 complex alpha/beta subunit nucleotide-binding" evidence="17">
    <location>
        <begin position="158"/>
        <end position="373"/>
    </location>
</feature>
<sequence length="531" mass="56784">MDYSTAMDASDDTRDGWLACKRSALAAIELETRAIAMGRVERIADGIAFVSGLPDVALDELVDIESGVTGYVHSLDVDVASVIMLDSSQSVRAGMRVTPRHTVLDVPVGDALLGRVVDPLGRPLDGGDAIRGESRLPVERPAPAIVDRDFVSEPLETGVLIVDALFAIGRGQRELIIGDRATGKTSLAIETIVNQRHSDVICVYVAIGQRSTAVQRAVDAIRQYGAPERCVFVVASSASPPGLQWIAPFAGFSIAEFFRDRGQHALVVVDDLTKHAATHRELALLTREPPGREAYPGDIFYLHARLLERAARLSADLGGGSLTALPIAETDAGNLAAYIPTNLISITDGQIVLDAGLFAANQRPAVDVGLSVSRVGGKAQHPALRDVAGRLRLDYAQFLELEVFSRFGGLADARVVAQVERGKRIRALFAQPRFSALKGIEQVGLLSALADGLFDDVPIEAIATARRRLVTSGAVHCLTGDTQDAQALSVPLDDALRQRLIDVVREFIKQPSPATTDAATSREHADDQPAQ</sequence>
<feature type="binding site" evidence="15">
    <location>
        <begin position="178"/>
        <end position="185"/>
    </location>
    <ligand>
        <name>ATP</name>
        <dbReference type="ChEBI" id="CHEBI:30616"/>
    </ligand>
</feature>
<comment type="catalytic activity">
    <reaction evidence="15">
        <text>ATP + H2O + 4 H(+)(in) = ADP + phosphate + 5 H(+)(out)</text>
        <dbReference type="Rhea" id="RHEA:57720"/>
        <dbReference type="ChEBI" id="CHEBI:15377"/>
        <dbReference type="ChEBI" id="CHEBI:15378"/>
        <dbReference type="ChEBI" id="CHEBI:30616"/>
        <dbReference type="ChEBI" id="CHEBI:43474"/>
        <dbReference type="ChEBI" id="CHEBI:456216"/>
        <dbReference type="EC" id="7.1.2.2"/>
    </reaction>
</comment>
<dbReference type="InterPro" id="IPR033732">
    <property type="entry name" value="ATP_synth_F1_a_nt-bd_dom"/>
</dbReference>
<evidence type="ECO:0000256" key="10">
    <source>
        <dbReference type="ARBA" id="ARBA00023065"/>
    </source>
</evidence>
<evidence type="ECO:0000259" key="18">
    <source>
        <dbReference type="Pfam" id="PF00306"/>
    </source>
</evidence>
<dbReference type="PANTHER" id="PTHR48082:SF2">
    <property type="entry name" value="ATP SYNTHASE SUBUNIT ALPHA, MITOCHONDRIAL"/>
    <property type="match status" value="1"/>
</dbReference>
<dbReference type="Proteomes" id="UP001481677">
    <property type="component" value="Unassembled WGS sequence"/>
</dbReference>
<evidence type="ECO:0000256" key="9">
    <source>
        <dbReference type="ARBA" id="ARBA00022967"/>
    </source>
</evidence>
<evidence type="ECO:0000256" key="1">
    <source>
        <dbReference type="ARBA" id="ARBA00003784"/>
    </source>
</evidence>
<organism evidence="19 20">
    <name type="scientific">Paraburkholderia azotifigens</name>
    <dbReference type="NCBI Taxonomy" id="2057004"/>
    <lineage>
        <taxon>Bacteria</taxon>
        <taxon>Pseudomonadati</taxon>
        <taxon>Pseudomonadota</taxon>
        <taxon>Betaproteobacteria</taxon>
        <taxon>Burkholderiales</taxon>
        <taxon>Burkholderiaceae</taxon>
        <taxon>Paraburkholderia</taxon>
    </lineage>
</organism>
<evidence type="ECO:0000313" key="19">
    <source>
        <dbReference type="EMBL" id="MEM5343622.1"/>
    </source>
</evidence>
<reference evidence="19 20" key="1">
    <citation type="submission" date="2024-01" db="EMBL/GenBank/DDBJ databases">
        <title>The diversity of rhizobia nodulating Mimosa spp. in eleven states of Brazil covering several biomes is determined by host plant, location, and edaphic factors.</title>
        <authorList>
            <person name="Rouws L."/>
            <person name="Barauna A."/>
            <person name="Beukes C."/>
            <person name="De Faria S.M."/>
            <person name="Gross E."/>
            <person name="Dos Reis Junior F.B."/>
            <person name="Simon M."/>
            <person name="Maluk M."/>
            <person name="Odee D.W."/>
            <person name="Kenicer G."/>
            <person name="Young J.P.W."/>
            <person name="Reis V.M."/>
            <person name="Zilli J."/>
            <person name="James E.K."/>
        </authorList>
    </citation>
    <scope>NUCLEOTIDE SEQUENCE [LARGE SCALE GENOMIC DNA]</scope>
    <source>
        <strain evidence="19 20">JPY530</strain>
    </source>
</reference>
<keyword evidence="5 15" id="KW-1003">Cell membrane</keyword>
<keyword evidence="4 15" id="KW-0813">Transport</keyword>
<dbReference type="RefSeq" id="WP_240057315.1">
    <property type="nucleotide sequence ID" value="NZ_JAZHFZ010000027.1"/>
</dbReference>
<accession>A0ABU9RAH4</accession>
<comment type="caution">
    <text evidence="19">The sequence shown here is derived from an EMBL/GenBank/DDBJ whole genome shotgun (WGS) entry which is preliminary data.</text>
</comment>
<keyword evidence="9 15" id="KW-1278">Translocase</keyword>
<evidence type="ECO:0000256" key="7">
    <source>
        <dbReference type="ARBA" id="ARBA00022781"/>
    </source>
</evidence>
<evidence type="ECO:0000256" key="8">
    <source>
        <dbReference type="ARBA" id="ARBA00022840"/>
    </source>
</evidence>
<keyword evidence="12 15" id="KW-0139">CF(1)</keyword>
<keyword evidence="20" id="KW-1185">Reference proteome</keyword>
<evidence type="ECO:0000256" key="14">
    <source>
        <dbReference type="ARBA" id="ARBA00026013"/>
    </source>
</evidence>
<dbReference type="InterPro" id="IPR000793">
    <property type="entry name" value="ATP_synth_asu_C"/>
</dbReference>
<gene>
    <name evidence="15" type="primary">atpA</name>
    <name evidence="19" type="ORF">V4C56_28860</name>
</gene>
<dbReference type="InterPro" id="IPR005294">
    <property type="entry name" value="ATP_synth_F1_asu"/>
</dbReference>
<dbReference type="NCBIfam" id="TIGR00962">
    <property type="entry name" value="atpA"/>
    <property type="match status" value="1"/>
</dbReference>
<dbReference type="InterPro" id="IPR023366">
    <property type="entry name" value="ATP_synth_asu-like_sf"/>
</dbReference>
<evidence type="ECO:0000256" key="2">
    <source>
        <dbReference type="ARBA" id="ARBA00004370"/>
    </source>
</evidence>
<evidence type="ECO:0000256" key="11">
    <source>
        <dbReference type="ARBA" id="ARBA00023136"/>
    </source>
</evidence>
<dbReference type="EC" id="7.1.2.2" evidence="15"/>
<protein>
    <recommendedName>
        <fullName evidence="15">ATP synthase subunit alpha</fullName>
        <ecNumber evidence="15">7.1.2.2</ecNumber>
    </recommendedName>
    <alternativeName>
        <fullName evidence="15">ATP synthase F1 sector subunit alpha</fullName>
    </alternativeName>
    <alternativeName>
        <fullName evidence="15">F-ATPase subunit alpha</fullName>
    </alternativeName>
</protein>
<feature type="compositionally biased region" description="Basic and acidic residues" evidence="16">
    <location>
        <begin position="520"/>
        <end position="531"/>
    </location>
</feature>
<dbReference type="InterPro" id="IPR027417">
    <property type="entry name" value="P-loop_NTPase"/>
</dbReference>
<dbReference type="SUPFAM" id="SSF47917">
    <property type="entry name" value="C-terminal domain of alpha and beta subunits of F1 ATP synthase"/>
    <property type="match status" value="1"/>
</dbReference>
<comment type="similarity">
    <text evidence="3 15">Belongs to the ATPase alpha/beta chains family.</text>
</comment>
<dbReference type="InterPro" id="IPR036121">
    <property type="entry name" value="ATPase_F1/V1/A1_a/bsu_N_sf"/>
</dbReference>
<evidence type="ECO:0000256" key="5">
    <source>
        <dbReference type="ARBA" id="ARBA00022475"/>
    </source>
</evidence>
<evidence type="ECO:0000313" key="20">
    <source>
        <dbReference type="Proteomes" id="UP001481677"/>
    </source>
</evidence>
<evidence type="ECO:0000256" key="3">
    <source>
        <dbReference type="ARBA" id="ARBA00008936"/>
    </source>
</evidence>
<keyword evidence="13 15" id="KW-0066">ATP synthesis</keyword>
<evidence type="ECO:0000256" key="15">
    <source>
        <dbReference type="HAMAP-Rule" id="MF_01346"/>
    </source>
</evidence>
<dbReference type="InterPro" id="IPR038376">
    <property type="entry name" value="ATP_synth_asu_C_sf"/>
</dbReference>
<proteinExistence type="inferred from homology"/>
<feature type="region of interest" description="Disordered" evidence="16">
    <location>
        <begin position="512"/>
        <end position="531"/>
    </location>
</feature>
<dbReference type="CDD" id="cd18113">
    <property type="entry name" value="ATP-synt_F1_alpha_C"/>
    <property type="match status" value="1"/>
</dbReference>